<dbReference type="EMBL" id="JAWDGP010004927">
    <property type="protein sequence ID" value="KAK3761258.1"/>
    <property type="molecule type" value="Genomic_DNA"/>
</dbReference>
<comment type="caution">
    <text evidence="1">The sequence shown here is derived from an EMBL/GenBank/DDBJ whole genome shotgun (WGS) entry which is preliminary data.</text>
</comment>
<proteinExistence type="predicted"/>
<protein>
    <submittedName>
        <fullName evidence="1">Uncharacterized protein</fullName>
    </submittedName>
</protein>
<reference evidence="1" key="1">
    <citation type="journal article" date="2023" name="G3 (Bethesda)">
        <title>A reference genome for the long-term kleptoplast-retaining sea slug Elysia crispata morphotype clarki.</title>
        <authorList>
            <person name="Eastman K.E."/>
            <person name="Pendleton A.L."/>
            <person name="Shaikh M.A."/>
            <person name="Suttiyut T."/>
            <person name="Ogas R."/>
            <person name="Tomko P."/>
            <person name="Gavelis G."/>
            <person name="Widhalm J.R."/>
            <person name="Wisecaver J.H."/>
        </authorList>
    </citation>
    <scope>NUCLEOTIDE SEQUENCE</scope>
    <source>
        <strain evidence="1">ECLA1</strain>
    </source>
</reference>
<sequence length="83" mass="9439">MVLSSVFIPTAVKRSKQRWRLSSELDQISNHSELTFRQSTVIVSLLVYGLIKMDSLSRSQVLLWTSRTALADHKFYCGPQGQP</sequence>
<accession>A0AAE0Z1N3</accession>
<keyword evidence="2" id="KW-1185">Reference proteome</keyword>
<dbReference type="Proteomes" id="UP001283361">
    <property type="component" value="Unassembled WGS sequence"/>
</dbReference>
<evidence type="ECO:0000313" key="1">
    <source>
        <dbReference type="EMBL" id="KAK3761258.1"/>
    </source>
</evidence>
<organism evidence="1 2">
    <name type="scientific">Elysia crispata</name>
    <name type="common">lettuce slug</name>
    <dbReference type="NCBI Taxonomy" id="231223"/>
    <lineage>
        <taxon>Eukaryota</taxon>
        <taxon>Metazoa</taxon>
        <taxon>Spiralia</taxon>
        <taxon>Lophotrochozoa</taxon>
        <taxon>Mollusca</taxon>
        <taxon>Gastropoda</taxon>
        <taxon>Heterobranchia</taxon>
        <taxon>Euthyneura</taxon>
        <taxon>Panpulmonata</taxon>
        <taxon>Sacoglossa</taxon>
        <taxon>Placobranchoidea</taxon>
        <taxon>Plakobranchidae</taxon>
        <taxon>Elysia</taxon>
    </lineage>
</organism>
<name>A0AAE0Z1N3_9GAST</name>
<evidence type="ECO:0000313" key="2">
    <source>
        <dbReference type="Proteomes" id="UP001283361"/>
    </source>
</evidence>
<gene>
    <name evidence="1" type="ORF">RRG08_022657</name>
</gene>
<dbReference type="AlphaFoldDB" id="A0AAE0Z1N3"/>